<evidence type="ECO:0000256" key="11">
    <source>
        <dbReference type="ARBA" id="ARBA00049515"/>
    </source>
</evidence>
<accession>A0A2H0RFK5</accession>
<dbReference type="Gene3D" id="3.40.50.800">
    <property type="entry name" value="Anticodon-binding domain"/>
    <property type="match status" value="1"/>
</dbReference>
<reference evidence="14 15" key="1">
    <citation type="submission" date="2017-09" db="EMBL/GenBank/DDBJ databases">
        <title>Depth-based differentiation of microbial function through sediment-hosted aquifers and enrichment of novel symbionts in the deep terrestrial subsurface.</title>
        <authorList>
            <person name="Probst A.J."/>
            <person name="Ladd B."/>
            <person name="Jarett J.K."/>
            <person name="Geller-Mcgrath D.E."/>
            <person name="Sieber C.M."/>
            <person name="Emerson J.B."/>
            <person name="Anantharaman K."/>
            <person name="Thomas B.C."/>
            <person name="Malmstrom R."/>
            <person name="Stieglmeier M."/>
            <person name="Klingl A."/>
            <person name="Woyke T."/>
            <person name="Ryan C.M."/>
            <person name="Banfield J.F."/>
        </authorList>
    </citation>
    <scope>NUCLEOTIDE SEQUENCE [LARGE SCALE GENOMIC DNA]</scope>
    <source>
        <strain evidence="14">CG10_big_fil_rev_8_21_14_0_10_51_16</strain>
    </source>
</reference>
<dbReference type="PANTHER" id="PTHR11451">
    <property type="entry name" value="THREONINE-TRNA LIGASE"/>
    <property type="match status" value="1"/>
</dbReference>
<feature type="binding site" evidence="12">
    <location>
        <position position="464"/>
    </location>
    <ligand>
        <name>Zn(2+)</name>
        <dbReference type="ChEBI" id="CHEBI:29105"/>
        <note>catalytic</note>
    </ligand>
</feature>
<dbReference type="SMART" id="SM00863">
    <property type="entry name" value="tRNA_SAD"/>
    <property type="match status" value="1"/>
</dbReference>
<keyword evidence="2 12" id="KW-0820">tRNA-binding</keyword>
<dbReference type="GO" id="GO:0004829">
    <property type="term" value="F:threonine-tRNA ligase activity"/>
    <property type="evidence" value="ECO:0007669"/>
    <property type="project" value="UniProtKB-UniRule"/>
</dbReference>
<dbReference type="PANTHER" id="PTHR11451:SF44">
    <property type="entry name" value="THREONINE--TRNA LIGASE, CHLOROPLASTIC_MITOCHONDRIAL 2"/>
    <property type="match status" value="1"/>
</dbReference>
<dbReference type="Pfam" id="PF03129">
    <property type="entry name" value="HGTP_anticodon"/>
    <property type="match status" value="1"/>
</dbReference>
<evidence type="ECO:0000313" key="14">
    <source>
        <dbReference type="EMBL" id="PIR45298.1"/>
    </source>
</evidence>
<keyword evidence="4 12" id="KW-0479">Metal-binding</keyword>
<evidence type="ECO:0000256" key="7">
    <source>
        <dbReference type="ARBA" id="ARBA00022840"/>
    </source>
</evidence>
<dbReference type="CDD" id="cd00771">
    <property type="entry name" value="ThrRS_core"/>
    <property type="match status" value="1"/>
</dbReference>
<comment type="cofactor">
    <cofactor evidence="12">
        <name>Zn(2+)</name>
        <dbReference type="ChEBI" id="CHEBI:29105"/>
    </cofactor>
    <text evidence="12">Binds 1 zinc ion per subunit.</text>
</comment>
<dbReference type="PRINTS" id="PR01047">
    <property type="entry name" value="TRNASYNTHTHR"/>
</dbReference>
<evidence type="ECO:0000313" key="15">
    <source>
        <dbReference type="Proteomes" id="UP000228767"/>
    </source>
</evidence>
<keyword evidence="5 12" id="KW-0547">Nucleotide-binding</keyword>
<dbReference type="CDD" id="cd00860">
    <property type="entry name" value="ThrRS_anticodon"/>
    <property type="match status" value="1"/>
</dbReference>
<dbReference type="FunFam" id="3.30.930.10:FF:000002">
    <property type="entry name" value="Threonine--tRNA ligase"/>
    <property type="match status" value="1"/>
</dbReference>
<dbReference type="Pfam" id="PF07973">
    <property type="entry name" value="tRNA_SAD"/>
    <property type="match status" value="1"/>
</dbReference>
<comment type="subunit">
    <text evidence="12">Homodimer.</text>
</comment>
<dbReference type="InterPro" id="IPR006195">
    <property type="entry name" value="aa-tRNA-synth_II"/>
</dbReference>
<comment type="catalytic activity">
    <reaction evidence="11 12">
        <text>tRNA(Thr) + L-threonine + ATP = L-threonyl-tRNA(Thr) + AMP + diphosphate + H(+)</text>
        <dbReference type="Rhea" id="RHEA:24624"/>
        <dbReference type="Rhea" id="RHEA-COMP:9670"/>
        <dbReference type="Rhea" id="RHEA-COMP:9704"/>
        <dbReference type="ChEBI" id="CHEBI:15378"/>
        <dbReference type="ChEBI" id="CHEBI:30616"/>
        <dbReference type="ChEBI" id="CHEBI:33019"/>
        <dbReference type="ChEBI" id="CHEBI:57926"/>
        <dbReference type="ChEBI" id="CHEBI:78442"/>
        <dbReference type="ChEBI" id="CHEBI:78534"/>
        <dbReference type="ChEBI" id="CHEBI:456215"/>
        <dbReference type="EC" id="6.1.1.3"/>
    </reaction>
</comment>
<dbReference type="InterPro" id="IPR047246">
    <property type="entry name" value="ThrRS_anticodon"/>
</dbReference>
<dbReference type="GO" id="GO:0046872">
    <property type="term" value="F:metal ion binding"/>
    <property type="evidence" value="ECO:0007669"/>
    <property type="project" value="UniProtKB-KW"/>
</dbReference>
<name>A0A2H0RFK5_9BACT</name>
<sequence>MKKEDSDHLDHIRHTLAHLLAWAVQERDPSVELAIGPTVEHGFYYDMLLSTPLSADDLPALEKRVRALAKEGHTMTGREVSYEEARELFKSSPFKLEMIDELHEKGEKLTAYTLGDPTSAHHFTDLCRGGHVENTKEIPADAFKLDKLAGAYWRGSEKNPMLTRVYGLAFATKVELDEHLAMLEEAQKRDHRKIGREQDLFVFSDLVGSGMPLFTPRGATVRGEIVRYSREMNDRLGFGEVHTPNINKGELFKISGHYDKYKDDMLAVSSQYVGDEMFLKPMNCPQHTQIYDSQPRSYRDLPIRYADFANLYRDERPGELSGLARLRCFVQDDGHIFCREDQIEGEIGNVLAVIKEVLATYKIGYWMRLSLRDPEQKEKYLGGDEVWERSEPILRKLLTEQEIEFTEAVGEAAFYGPKIDIMAVDALKREWQVSTIQLDFNMPGRFGLEYTDADGAKKTPVMIHRALVGSPERFLGILIEHYAGAFPTWLAPVQVAILPISEKHLEYAKQVAHSLKSADIRVELDAANESLGKKIRNAKMQKIPYFLVLGDKEMGANAVGVESRDKGQLGAMKLEQFVDQLADEIRNRK</sequence>
<dbReference type="InterPro" id="IPR033728">
    <property type="entry name" value="ThrRS_core"/>
</dbReference>
<dbReference type="SUPFAM" id="SSF52954">
    <property type="entry name" value="Class II aaRS ABD-related"/>
    <property type="match status" value="1"/>
</dbReference>
<dbReference type="AlphaFoldDB" id="A0A2H0RFK5"/>
<evidence type="ECO:0000256" key="12">
    <source>
        <dbReference type="HAMAP-Rule" id="MF_00184"/>
    </source>
</evidence>
<evidence type="ECO:0000256" key="10">
    <source>
        <dbReference type="ARBA" id="ARBA00023146"/>
    </source>
</evidence>
<dbReference type="InterPro" id="IPR045864">
    <property type="entry name" value="aa-tRNA-synth_II/BPL/LPL"/>
</dbReference>
<feature type="domain" description="Aminoacyl-transfer RNA synthetases class-II family profile" evidence="13">
    <location>
        <begin position="177"/>
        <end position="487"/>
    </location>
</feature>
<evidence type="ECO:0000256" key="6">
    <source>
        <dbReference type="ARBA" id="ARBA00022833"/>
    </source>
</evidence>
<feature type="binding site" evidence="12">
    <location>
        <position position="335"/>
    </location>
    <ligand>
        <name>Zn(2+)</name>
        <dbReference type="ChEBI" id="CHEBI:29105"/>
        <note>catalytic</note>
    </ligand>
</feature>
<dbReference type="SUPFAM" id="SSF55186">
    <property type="entry name" value="ThrRS/AlaRS common domain"/>
    <property type="match status" value="1"/>
</dbReference>
<dbReference type="PROSITE" id="PS50862">
    <property type="entry name" value="AA_TRNA_LIGASE_II"/>
    <property type="match status" value="1"/>
</dbReference>
<keyword evidence="8 12" id="KW-0694">RNA-binding</keyword>
<dbReference type="InterPro" id="IPR002320">
    <property type="entry name" value="Thr-tRNA-ligase_IIa"/>
</dbReference>
<dbReference type="GO" id="GO:0000049">
    <property type="term" value="F:tRNA binding"/>
    <property type="evidence" value="ECO:0007669"/>
    <property type="project" value="UniProtKB-KW"/>
</dbReference>
<keyword evidence="10 12" id="KW-0030">Aminoacyl-tRNA synthetase</keyword>
<dbReference type="Gene3D" id="3.30.930.10">
    <property type="entry name" value="Bira Bifunctional Protein, Domain 2"/>
    <property type="match status" value="1"/>
</dbReference>
<keyword evidence="3 12" id="KW-0436">Ligase</keyword>
<dbReference type="InterPro" id="IPR002314">
    <property type="entry name" value="aa-tRNA-synt_IIb"/>
</dbReference>
<dbReference type="Gene3D" id="3.30.980.10">
    <property type="entry name" value="Threonyl-trna Synthetase, Chain A, domain 2"/>
    <property type="match status" value="1"/>
</dbReference>
<evidence type="ECO:0000256" key="2">
    <source>
        <dbReference type="ARBA" id="ARBA00022555"/>
    </source>
</evidence>
<dbReference type="FunFam" id="3.40.50.800:FF:000001">
    <property type="entry name" value="Threonine--tRNA ligase"/>
    <property type="match status" value="1"/>
</dbReference>
<evidence type="ECO:0000256" key="5">
    <source>
        <dbReference type="ARBA" id="ARBA00022741"/>
    </source>
</evidence>
<gene>
    <name evidence="12" type="primary">thrS</name>
    <name evidence="14" type="ORF">COV10_00220</name>
</gene>
<evidence type="ECO:0000259" key="13">
    <source>
        <dbReference type="PROSITE" id="PS50862"/>
    </source>
</evidence>
<keyword evidence="7 12" id="KW-0067">ATP-binding</keyword>
<keyword evidence="6 12" id="KW-0862">Zinc</keyword>
<comment type="similarity">
    <text evidence="1 12">Belongs to the class-II aminoacyl-tRNA synthetase family.</text>
</comment>
<proteinExistence type="inferred from homology"/>
<comment type="caution">
    <text evidence="12">Lacks conserved residue(s) required for the propagation of feature annotation.</text>
</comment>
<evidence type="ECO:0000256" key="9">
    <source>
        <dbReference type="ARBA" id="ARBA00022917"/>
    </source>
</evidence>
<dbReference type="Pfam" id="PF00587">
    <property type="entry name" value="tRNA-synt_2b"/>
    <property type="match status" value="1"/>
</dbReference>
<dbReference type="InterPro" id="IPR012947">
    <property type="entry name" value="tRNA_SAD"/>
</dbReference>
<dbReference type="InterPro" id="IPR004154">
    <property type="entry name" value="Anticodon-bd"/>
</dbReference>
<organism evidence="14 15">
    <name type="scientific">Candidatus Vogelbacteria bacterium CG10_big_fil_rev_8_21_14_0_10_51_16</name>
    <dbReference type="NCBI Taxonomy" id="1975045"/>
    <lineage>
        <taxon>Bacteria</taxon>
        <taxon>Candidatus Vogeliibacteriota</taxon>
    </lineage>
</organism>
<evidence type="ECO:0000256" key="1">
    <source>
        <dbReference type="ARBA" id="ARBA00008226"/>
    </source>
</evidence>
<evidence type="ECO:0000256" key="4">
    <source>
        <dbReference type="ARBA" id="ARBA00022723"/>
    </source>
</evidence>
<dbReference type="Gene3D" id="3.30.54.20">
    <property type="match status" value="1"/>
</dbReference>
<dbReference type="NCBIfam" id="TIGR00418">
    <property type="entry name" value="thrS"/>
    <property type="match status" value="1"/>
</dbReference>
<dbReference type="InterPro" id="IPR018163">
    <property type="entry name" value="Thr/Ala-tRNA-synth_IIc_edit"/>
</dbReference>
<dbReference type="Proteomes" id="UP000228767">
    <property type="component" value="Unassembled WGS sequence"/>
</dbReference>
<dbReference type="EMBL" id="PCYI01000001">
    <property type="protein sequence ID" value="PIR45298.1"/>
    <property type="molecule type" value="Genomic_DNA"/>
</dbReference>
<dbReference type="GO" id="GO:0005524">
    <property type="term" value="F:ATP binding"/>
    <property type="evidence" value="ECO:0007669"/>
    <property type="project" value="UniProtKB-UniRule"/>
</dbReference>
<keyword evidence="12" id="KW-0963">Cytoplasm</keyword>
<dbReference type="GO" id="GO:0006435">
    <property type="term" value="P:threonyl-tRNA aminoacylation"/>
    <property type="evidence" value="ECO:0007669"/>
    <property type="project" value="UniProtKB-UniRule"/>
</dbReference>
<dbReference type="EC" id="6.1.1.3" evidence="12"/>
<comment type="subcellular location">
    <subcellularLocation>
        <location evidence="12">Cytoplasm</location>
    </subcellularLocation>
</comment>
<dbReference type="GO" id="GO:0005737">
    <property type="term" value="C:cytoplasm"/>
    <property type="evidence" value="ECO:0007669"/>
    <property type="project" value="UniProtKB-SubCell"/>
</dbReference>
<evidence type="ECO:0000256" key="3">
    <source>
        <dbReference type="ARBA" id="ARBA00022598"/>
    </source>
</evidence>
<dbReference type="HAMAP" id="MF_00184">
    <property type="entry name" value="Thr_tRNA_synth"/>
    <property type="match status" value="1"/>
</dbReference>
<evidence type="ECO:0000256" key="8">
    <source>
        <dbReference type="ARBA" id="ARBA00022884"/>
    </source>
</evidence>
<dbReference type="InterPro" id="IPR036621">
    <property type="entry name" value="Anticodon-bd_dom_sf"/>
</dbReference>
<protein>
    <recommendedName>
        <fullName evidence="12">Threonine--tRNA ligase</fullName>
        <ecNumber evidence="12">6.1.1.3</ecNumber>
    </recommendedName>
    <alternativeName>
        <fullName evidence="12">Threonyl-tRNA synthetase</fullName>
        <shortName evidence="12">ThrRS</shortName>
    </alternativeName>
</protein>
<comment type="caution">
    <text evidence="14">The sequence shown here is derived from an EMBL/GenBank/DDBJ whole genome shotgun (WGS) entry which is preliminary data.</text>
</comment>
<feature type="binding site" evidence="12">
    <location>
        <position position="284"/>
    </location>
    <ligand>
        <name>Zn(2+)</name>
        <dbReference type="ChEBI" id="CHEBI:29105"/>
        <note>catalytic</note>
    </ligand>
</feature>
<keyword evidence="9 12" id="KW-0648">Protein biosynthesis</keyword>
<dbReference type="SUPFAM" id="SSF55681">
    <property type="entry name" value="Class II aaRS and biotin synthetases"/>
    <property type="match status" value="1"/>
</dbReference>